<reference evidence="1 2" key="1">
    <citation type="submission" date="2014-05" db="EMBL/GenBank/DDBJ databases">
        <title>De novo Genome Sequence of Spirocheata sp.</title>
        <authorList>
            <person name="Shivani Y."/>
            <person name="Subhash Y."/>
            <person name="Tushar L."/>
            <person name="Sasikala C."/>
            <person name="Ramana C.V."/>
        </authorList>
    </citation>
    <scope>NUCLEOTIDE SEQUENCE [LARGE SCALE GENOMIC DNA]</scope>
    <source>
        <strain evidence="1 2">JC230</strain>
    </source>
</reference>
<dbReference type="STRING" id="1480694.DC28_00435"/>
<proteinExistence type="predicted"/>
<accession>A0A098R245</accession>
<dbReference type="InterPro" id="IPR024492">
    <property type="entry name" value="DUF2764"/>
</dbReference>
<evidence type="ECO:0008006" key="3">
    <source>
        <dbReference type="Google" id="ProtNLM"/>
    </source>
</evidence>
<evidence type="ECO:0000313" key="2">
    <source>
        <dbReference type="Proteomes" id="UP000029692"/>
    </source>
</evidence>
<gene>
    <name evidence="1" type="ORF">DC28_00435</name>
</gene>
<dbReference type="eggNOG" id="ENOG50335X4">
    <property type="taxonomic scope" value="Bacteria"/>
</dbReference>
<sequence length="164" mass="18952">MSARDIAILRNTNLIPPAKWNETSTNALLLQWWEFEYLLRNELTAQRASNFGKSPEEFFRAAPGSEILRGFGHVADAVRSTIQDSNPLQAEVGLNELRWGFLDELSLSHFFDLEALQVYYLRLLIATRQSSFSVERGTESYKNHYDRVVEKLDETQNNPTEIRE</sequence>
<dbReference type="Pfam" id="PF10962">
    <property type="entry name" value="DUF2764"/>
    <property type="match status" value="1"/>
</dbReference>
<dbReference type="EMBL" id="JNUP01000003">
    <property type="protein sequence ID" value="KGE73738.1"/>
    <property type="molecule type" value="Genomic_DNA"/>
</dbReference>
<evidence type="ECO:0000313" key="1">
    <source>
        <dbReference type="EMBL" id="KGE73738.1"/>
    </source>
</evidence>
<protein>
    <recommendedName>
        <fullName evidence="3">DUF2764 domain-containing protein</fullName>
    </recommendedName>
</protein>
<keyword evidence="2" id="KW-1185">Reference proteome</keyword>
<name>A0A098R245_9SPIO</name>
<comment type="caution">
    <text evidence="1">The sequence shown here is derived from an EMBL/GenBank/DDBJ whole genome shotgun (WGS) entry which is preliminary data.</text>
</comment>
<organism evidence="1 2">
    <name type="scientific">Spirochaeta lutea</name>
    <dbReference type="NCBI Taxonomy" id="1480694"/>
    <lineage>
        <taxon>Bacteria</taxon>
        <taxon>Pseudomonadati</taxon>
        <taxon>Spirochaetota</taxon>
        <taxon>Spirochaetia</taxon>
        <taxon>Spirochaetales</taxon>
        <taxon>Spirochaetaceae</taxon>
        <taxon>Spirochaeta</taxon>
    </lineage>
</organism>
<dbReference type="Proteomes" id="UP000029692">
    <property type="component" value="Unassembled WGS sequence"/>
</dbReference>
<dbReference type="AlphaFoldDB" id="A0A098R245"/>